<gene>
    <name evidence="8" type="ORF">BBK82_21650</name>
</gene>
<evidence type="ECO:0000259" key="7">
    <source>
        <dbReference type="PROSITE" id="PS50850"/>
    </source>
</evidence>
<feature type="transmembrane region" description="Helical" evidence="6">
    <location>
        <begin position="192"/>
        <end position="213"/>
    </location>
</feature>
<dbReference type="KEGG" id="led:BBK82_21650"/>
<dbReference type="SUPFAM" id="SSF103473">
    <property type="entry name" value="MFS general substrate transporter"/>
    <property type="match status" value="1"/>
</dbReference>
<evidence type="ECO:0000256" key="1">
    <source>
        <dbReference type="ARBA" id="ARBA00004651"/>
    </source>
</evidence>
<dbReference type="PROSITE" id="PS50850">
    <property type="entry name" value="MFS"/>
    <property type="match status" value="2"/>
</dbReference>
<dbReference type="InterPro" id="IPR036259">
    <property type="entry name" value="MFS_trans_sf"/>
</dbReference>
<feature type="transmembrane region" description="Helical" evidence="6">
    <location>
        <begin position="228"/>
        <end position="245"/>
    </location>
</feature>
<feature type="domain" description="Major facilitator superfamily (MFS) profile" evidence="7">
    <location>
        <begin position="192"/>
        <end position="385"/>
    </location>
</feature>
<name>A0A1B2HKQ7_9PSEU</name>
<accession>A0A1B2HKQ7</accession>
<feature type="transmembrane region" description="Helical" evidence="6">
    <location>
        <begin position="348"/>
        <end position="368"/>
    </location>
</feature>
<evidence type="ECO:0000313" key="9">
    <source>
        <dbReference type="Proteomes" id="UP000093053"/>
    </source>
</evidence>
<feature type="transmembrane region" description="Helical" evidence="6">
    <location>
        <begin position="12"/>
        <end position="45"/>
    </location>
</feature>
<organism evidence="8 9">
    <name type="scientific">Lentzea guizhouensis</name>
    <dbReference type="NCBI Taxonomy" id="1586287"/>
    <lineage>
        <taxon>Bacteria</taxon>
        <taxon>Bacillati</taxon>
        <taxon>Actinomycetota</taxon>
        <taxon>Actinomycetes</taxon>
        <taxon>Pseudonocardiales</taxon>
        <taxon>Pseudonocardiaceae</taxon>
        <taxon>Lentzea</taxon>
    </lineage>
</organism>
<feature type="transmembrane region" description="Helical" evidence="6">
    <location>
        <begin position="148"/>
        <end position="165"/>
    </location>
</feature>
<evidence type="ECO:0000313" key="8">
    <source>
        <dbReference type="EMBL" id="ANZ38282.1"/>
    </source>
</evidence>
<evidence type="ECO:0000256" key="4">
    <source>
        <dbReference type="ARBA" id="ARBA00022989"/>
    </source>
</evidence>
<feature type="transmembrane region" description="Helical" evidence="6">
    <location>
        <begin position="257"/>
        <end position="274"/>
    </location>
</feature>
<evidence type="ECO:0000256" key="6">
    <source>
        <dbReference type="SAM" id="Phobius"/>
    </source>
</evidence>
<dbReference type="GO" id="GO:0022857">
    <property type="term" value="F:transmembrane transporter activity"/>
    <property type="evidence" value="ECO:0007669"/>
    <property type="project" value="InterPro"/>
</dbReference>
<dbReference type="Pfam" id="PF07690">
    <property type="entry name" value="MFS_1"/>
    <property type="match status" value="1"/>
</dbReference>
<evidence type="ECO:0000256" key="2">
    <source>
        <dbReference type="ARBA" id="ARBA00022475"/>
    </source>
</evidence>
<keyword evidence="9" id="KW-1185">Reference proteome</keyword>
<dbReference type="PANTHER" id="PTHR23513">
    <property type="entry name" value="INTEGRAL MEMBRANE EFFLUX PROTEIN-RELATED"/>
    <property type="match status" value="1"/>
</dbReference>
<evidence type="ECO:0000256" key="5">
    <source>
        <dbReference type="ARBA" id="ARBA00023136"/>
    </source>
</evidence>
<comment type="subcellular location">
    <subcellularLocation>
        <location evidence="1">Cell membrane</location>
        <topology evidence="1">Multi-pass membrane protein</topology>
    </subcellularLocation>
</comment>
<dbReference type="EMBL" id="CP016793">
    <property type="protein sequence ID" value="ANZ38282.1"/>
    <property type="molecule type" value="Genomic_DNA"/>
</dbReference>
<dbReference type="STRING" id="1586287.BBK82_21650"/>
<dbReference type="AlphaFoldDB" id="A0A1B2HKQ7"/>
<protein>
    <recommendedName>
        <fullName evidence="7">Major facilitator superfamily (MFS) profile domain-containing protein</fullName>
    </recommendedName>
</protein>
<evidence type="ECO:0000256" key="3">
    <source>
        <dbReference type="ARBA" id="ARBA00022692"/>
    </source>
</evidence>
<sequence length="385" mass="39328">MGVSEFGNALTLLVLLFWATPISSLLVAAILVAELLPFVLGAPLAGLLVDRLPNRRLLTAGVLCQGGAIAAIAPLMGQPAFVVALVLLFGCGRAVAQPSMSALVPHIAGEEHSTRAYALIGTTRSVGNIAGVTGGAVLAGFFGHPAALLMNGATFFVYAVLLAFMRSERRPTGEHSARPSALAGVRHVRQDAVLFAAILGLACFVGATVVINVADPAFVRFVLHGNEFLLGAMQACWMVGIIVGNRLAARLTSVSQLAHALAITGVTTGVAVLIPATFPFVAAAVIGWFIGGVSNGVDNVTMNAIVRLRTPEAMRGRAFAAVGSMVTGANLLGTAAAGGLLLVMGPRAVFAIGGTGALLVGVACLVFVRRALEREKSPAEAGLSP</sequence>
<dbReference type="PANTHER" id="PTHR23513:SF6">
    <property type="entry name" value="MAJOR FACILITATOR SUPERFAMILY ASSOCIATED DOMAIN-CONTAINING PROTEIN"/>
    <property type="match status" value="1"/>
</dbReference>
<feature type="transmembrane region" description="Helical" evidence="6">
    <location>
        <begin position="116"/>
        <end position="142"/>
    </location>
</feature>
<feature type="transmembrane region" description="Helical" evidence="6">
    <location>
        <begin position="280"/>
        <end position="297"/>
    </location>
</feature>
<keyword evidence="5 6" id="KW-0472">Membrane</keyword>
<dbReference type="InterPro" id="IPR011701">
    <property type="entry name" value="MFS"/>
</dbReference>
<dbReference type="GO" id="GO:0005886">
    <property type="term" value="C:plasma membrane"/>
    <property type="evidence" value="ECO:0007669"/>
    <property type="project" value="UniProtKB-SubCell"/>
</dbReference>
<proteinExistence type="predicted"/>
<keyword evidence="3 6" id="KW-0812">Transmembrane</keyword>
<dbReference type="CDD" id="cd06173">
    <property type="entry name" value="MFS_MefA_like"/>
    <property type="match status" value="1"/>
</dbReference>
<keyword evidence="4 6" id="KW-1133">Transmembrane helix</keyword>
<feature type="transmembrane region" description="Helical" evidence="6">
    <location>
        <begin position="318"/>
        <end position="342"/>
    </location>
</feature>
<dbReference type="Gene3D" id="1.20.1250.20">
    <property type="entry name" value="MFS general substrate transporter like domains"/>
    <property type="match status" value="2"/>
</dbReference>
<dbReference type="Proteomes" id="UP000093053">
    <property type="component" value="Chromosome"/>
</dbReference>
<feature type="domain" description="Major facilitator superfamily (MFS) profile" evidence="7">
    <location>
        <begin position="1"/>
        <end position="170"/>
    </location>
</feature>
<keyword evidence="2" id="KW-1003">Cell membrane</keyword>
<dbReference type="InterPro" id="IPR020846">
    <property type="entry name" value="MFS_dom"/>
</dbReference>
<reference evidence="8 9" key="1">
    <citation type="submission" date="2016-07" db="EMBL/GenBank/DDBJ databases">
        <title>Complete genome sequence of the Lentzea guizhouensis DHS C013.</title>
        <authorList>
            <person name="Cao C."/>
        </authorList>
    </citation>
    <scope>NUCLEOTIDE SEQUENCE [LARGE SCALE GENOMIC DNA]</scope>
    <source>
        <strain evidence="8 9">DHS C013</strain>
    </source>
</reference>